<sequence length="1412" mass="147510">MIITIEQYYVAVTSQNKGGTVKRLASLLAILLTFMTVNPSLANASAPDRELLHNGHADVAHVEWDQASGRPTIKILWNESELKEAKDVYIRLGPDADATGRETSRLKVPDDHRFGFLGKPGDIVWTAPQRESDKWAPVAAAFGAGHSFPDELMDRIKPETLHLDLVDVDGPGEFNAFTVNPLGVSHLFSSTGTDHRRQVVHPGSHTHTSWAFSQPGRYNLTWQAAVETRDGKTIESDPTVVSWLVGTDEQVGLDKGSTQPAHEITTPAEQFPIAKGQDTGSDDPLAFDPTATMAGCLHHASGPVTLKAEWQADWKSDNPQKPARPKMSVTSGDSGKQIDGEVGVINVPDSLKAAAPQAGADEFNGIFAAGIQFHRIPASAQNGQPSQVLDTTGTDFANLREADITWDPIEGPQDGKVSVVDTTNGQTRTVLSSSESSLRTVMRVNKAEKTPMEMWFSKPGFYRISGYYTIHGKPDANGRKQHRYVPFTMQYAVGDAAVANACQGKGDVLNGSSNPDQGKPADPKSSPEPSKPADPAPTPDPTPKSDPVPDNSRTNSSNVVLDRGHLDAFRVGSSADGGIDLKLKEGVTGEGVLREPENVLLKVRDSALTDIPSGLPGAPKGYVLPLTQKSGLLWPGWETFDVKRNGFSEVKINVRDVKGPGTVNLFSQGTLGDVRSLLDGDSTTLPGTITVKQPTHEHANWVFNKPGVYTMTVQASAEKDGKAFQSKPHTYTWVVGDKTELPAPWGTAAAPETAKPSPSPTDGTRPSPAPTTRPSQDSAPEPSTEPTAKRDSDKKPGTDGKSNGGAKPGADKKPADKKNPCSKKLVLDHGHSDVFQVGSADRNGLSLKVKEDVTGEGVLHTPEDVLLAVKDSALMSIPKGYPGTPKGYVLPITQNPDLLWPGWETFDVKRNGFSEVKINVRDVKGPGKVHLFTQNSFAGTKALLDGGSTALPGTITVKEPSHVHANWVFTKPGRYEMTVDATSVRYGKTVKTATHAYTWAVGSKAIAQAKSCTAASDTAATPAADQSAGDTGGAALGGLNTVGTSLDGAPEASGEGAAADGETANGSQDAAEAASGAAAAAKKEVCRPVKIATKKASPASSDGAKKSATPAAKAAAPAGQAASIATEGHFDWGVQLESGKLISALKDDRSAPAKWINPSSIVMSVGDKANTTAPGGMEFIAKSGAKVWLIGATQVPGVPWLGVNTMHPSIINGTTGPVQMHLDKVDGPGKMAVFMSGTFGGGVGQRVFDNVGGPTSYTVAANTHAHPNWVFTKPGHYAVTVTQTATTKAGKKVSATGTLHFAVGTDAKAVASSVGATPASADAAPSSDSGKADDAAQNGDAAQGDSPAYTVVGRTPDGKPCDLNGLPGTGADGQVREATIAARSNKALGCGVALGGFGLLLGTSVVARRRHG</sequence>
<gene>
    <name evidence="2" type="ORF">SAMEA4412665_00641</name>
</gene>
<evidence type="ECO:0000313" key="2">
    <source>
        <dbReference type="EMBL" id="SNV31616.1"/>
    </source>
</evidence>
<dbReference type="NCBIfam" id="TIGR03769">
    <property type="entry name" value="P_ac_wall_RPT"/>
    <property type="match status" value="4"/>
</dbReference>
<feature type="region of interest" description="Disordered" evidence="1">
    <location>
        <begin position="506"/>
        <end position="561"/>
    </location>
</feature>
<feature type="compositionally biased region" description="Low complexity" evidence="1">
    <location>
        <begin position="764"/>
        <end position="775"/>
    </location>
</feature>
<feature type="region of interest" description="Disordered" evidence="1">
    <location>
        <begin position="1093"/>
        <end position="1112"/>
    </location>
</feature>
<reference evidence="2 3" key="1">
    <citation type="submission" date="2017-06" db="EMBL/GenBank/DDBJ databases">
        <authorList>
            <consortium name="Pathogen Informatics"/>
        </authorList>
    </citation>
    <scope>NUCLEOTIDE SEQUENCE [LARGE SCALE GENOMIC DNA]</scope>
    <source>
        <strain evidence="2 3">NCTC11865</strain>
    </source>
</reference>
<evidence type="ECO:0000256" key="1">
    <source>
        <dbReference type="SAM" id="MobiDB-lite"/>
    </source>
</evidence>
<name>A0A239WC15_9ACTN</name>
<dbReference type="NCBIfam" id="TIGR03773">
    <property type="entry name" value="anch_rpt_wall"/>
    <property type="match status" value="1"/>
</dbReference>
<feature type="compositionally biased region" description="Low complexity" evidence="1">
    <location>
        <begin position="1318"/>
        <end position="1345"/>
    </location>
</feature>
<dbReference type="KEGG" id="cgrn:4412665_00641"/>
<dbReference type="NCBIfam" id="NF038134">
    <property type="entry name" value="choice_anch_M"/>
    <property type="match status" value="4"/>
</dbReference>
<dbReference type="eggNOG" id="COG0803">
    <property type="taxonomic scope" value="Bacteria"/>
</dbReference>
<feature type="region of interest" description="Disordered" evidence="1">
    <location>
        <begin position="1042"/>
        <end position="1071"/>
    </location>
</feature>
<accession>A0A239WC15</accession>
<proteinExistence type="predicted"/>
<dbReference type="InterPro" id="IPR022395">
    <property type="entry name" value="CHP03773_ABC_transptr-like"/>
</dbReference>
<dbReference type="InterPro" id="IPR022435">
    <property type="entry name" value="Surface-anchored_actinobac"/>
</dbReference>
<feature type="compositionally biased region" description="Basic and acidic residues" evidence="1">
    <location>
        <begin position="787"/>
        <end position="798"/>
    </location>
</feature>
<feature type="compositionally biased region" description="Basic and acidic residues" evidence="1">
    <location>
        <begin position="809"/>
        <end position="824"/>
    </location>
</feature>
<evidence type="ECO:0000313" key="3">
    <source>
        <dbReference type="Proteomes" id="UP000215332"/>
    </source>
</evidence>
<feature type="region of interest" description="Disordered" evidence="1">
    <location>
        <begin position="315"/>
        <end position="339"/>
    </location>
</feature>
<protein>
    <submittedName>
        <fullName evidence="2">Putative ABC transporter-associated repeat protein</fullName>
    </submittedName>
</protein>
<feature type="region of interest" description="Disordered" evidence="1">
    <location>
        <begin position="1318"/>
        <end position="1359"/>
    </location>
</feature>
<feature type="compositionally biased region" description="Pro residues" evidence="1">
    <location>
        <begin position="529"/>
        <end position="546"/>
    </location>
</feature>
<dbReference type="Proteomes" id="UP000215332">
    <property type="component" value="Chromosome 1"/>
</dbReference>
<organism evidence="2 3">
    <name type="scientific">Cutibacterium granulosum</name>
    <dbReference type="NCBI Taxonomy" id="33011"/>
    <lineage>
        <taxon>Bacteria</taxon>
        <taxon>Bacillati</taxon>
        <taxon>Actinomycetota</taxon>
        <taxon>Actinomycetes</taxon>
        <taxon>Propionibacteriales</taxon>
        <taxon>Propionibacteriaceae</taxon>
        <taxon>Cutibacterium</taxon>
    </lineage>
</organism>
<dbReference type="EMBL" id="LT906441">
    <property type="protein sequence ID" value="SNV31616.1"/>
    <property type="molecule type" value="Genomic_DNA"/>
</dbReference>
<feature type="region of interest" description="Disordered" evidence="1">
    <location>
        <begin position="742"/>
        <end position="824"/>
    </location>
</feature>